<evidence type="ECO:0008006" key="3">
    <source>
        <dbReference type="Google" id="ProtNLM"/>
    </source>
</evidence>
<name>A0A5P2D2T3_STRVZ</name>
<sequence length="120" mass="13038">MSHHRRHRRIGVITGSALLLLTATACSGLGRTTVGTLSFRAHDSPAELVYSNTLVRGCHRIALPRGAAHVHNNTLVDIVLYRTENCRHTDKADGIYVATSLSNVTAPHSLPWRSFTVVGS</sequence>
<evidence type="ECO:0000313" key="1">
    <source>
        <dbReference type="EMBL" id="QES47641.1"/>
    </source>
</evidence>
<gene>
    <name evidence="1" type="ORF">DEJ50_07225</name>
</gene>
<protein>
    <recommendedName>
        <fullName evidence="3">Lipoprotein</fullName>
    </recommendedName>
</protein>
<organism evidence="1 2">
    <name type="scientific">Streptomyces venezuelae</name>
    <dbReference type="NCBI Taxonomy" id="54571"/>
    <lineage>
        <taxon>Bacteria</taxon>
        <taxon>Bacillati</taxon>
        <taxon>Actinomycetota</taxon>
        <taxon>Actinomycetes</taxon>
        <taxon>Kitasatosporales</taxon>
        <taxon>Streptomycetaceae</taxon>
        <taxon>Streptomyces</taxon>
    </lineage>
</organism>
<accession>A0A5P2D2T3</accession>
<dbReference type="EMBL" id="CP029190">
    <property type="protein sequence ID" value="QES47641.1"/>
    <property type="molecule type" value="Genomic_DNA"/>
</dbReference>
<evidence type="ECO:0000313" key="2">
    <source>
        <dbReference type="Proteomes" id="UP000325211"/>
    </source>
</evidence>
<dbReference type="AlphaFoldDB" id="A0A5P2D2T3"/>
<dbReference type="OrthoDB" id="4301920at2"/>
<dbReference type="RefSeq" id="WP_150206759.1">
    <property type="nucleotide sequence ID" value="NZ_CP029190.1"/>
</dbReference>
<reference evidence="1 2" key="1">
    <citation type="submission" date="2018-05" db="EMBL/GenBank/DDBJ databases">
        <title>Streptomyces venezuelae.</title>
        <authorList>
            <person name="Kim W."/>
            <person name="Lee N."/>
            <person name="Cho B.-K."/>
        </authorList>
    </citation>
    <scope>NUCLEOTIDE SEQUENCE [LARGE SCALE GENOMIC DNA]</scope>
    <source>
        <strain evidence="1 2">ATCC 21782</strain>
    </source>
</reference>
<dbReference type="Proteomes" id="UP000325211">
    <property type="component" value="Chromosome"/>
</dbReference>
<dbReference type="PROSITE" id="PS51257">
    <property type="entry name" value="PROKAR_LIPOPROTEIN"/>
    <property type="match status" value="1"/>
</dbReference>
<proteinExistence type="predicted"/>